<dbReference type="Proteomes" id="UP000295096">
    <property type="component" value="Unassembled WGS sequence"/>
</dbReference>
<dbReference type="AlphaFoldDB" id="A0A4V3AAE4"/>
<dbReference type="RefSeq" id="WP_133288314.1">
    <property type="nucleotide sequence ID" value="NZ_SMSJ01000008.1"/>
</dbReference>
<comment type="caution">
    <text evidence="2">The sequence shown here is derived from an EMBL/GenBank/DDBJ whole genome shotgun (WGS) entry which is preliminary data.</text>
</comment>
<accession>A0A4V3AAE4</accession>
<organism evidence="2 3">
    <name type="scientific">Dankookia rubra</name>
    <dbReference type="NCBI Taxonomy" id="1442381"/>
    <lineage>
        <taxon>Bacteria</taxon>
        <taxon>Pseudomonadati</taxon>
        <taxon>Pseudomonadota</taxon>
        <taxon>Alphaproteobacteria</taxon>
        <taxon>Acetobacterales</taxon>
        <taxon>Roseomonadaceae</taxon>
        <taxon>Dankookia</taxon>
    </lineage>
</organism>
<sequence length="72" mass="7981">MDMDQKHEQVVVTWPGRHARPQPGAAPDQPAVGEGHRQLCRRDAGREAVFDIADFEAIAAFAGLRPHLRRAV</sequence>
<proteinExistence type="predicted"/>
<dbReference type="EMBL" id="SMSJ01000008">
    <property type="protein sequence ID" value="TDH62865.1"/>
    <property type="molecule type" value="Genomic_DNA"/>
</dbReference>
<feature type="region of interest" description="Disordered" evidence="1">
    <location>
        <begin position="1"/>
        <end position="37"/>
    </location>
</feature>
<evidence type="ECO:0000313" key="2">
    <source>
        <dbReference type="EMBL" id="TDH62865.1"/>
    </source>
</evidence>
<protein>
    <submittedName>
        <fullName evidence="2">Uncharacterized protein</fullName>
    </submittedName>
</protein>
<reference evidence="2 3" key="1">
    <citation type="journal article" date="2016" name="J. Microbiol.">
        <title>Dankookia rubra gen. nov., sp. nov., an alphaproteobacterium isolated from sediment of a shallow stream.</title>
        <authorList>
            <person name="Kim W.H."/>
            <person name="Kim D.H."/>
            <person name="Kang K."/>
            <person name="Ahn T.Y."/>
        </authorList>
    </citation>
    <scope>NUCLEOTIDE SEQUENCE [LARGE SCALE GENOMIC DNA]</scope>
    <source>
        <strain evidence="2 3">JCM30602</strain>
    </source>
</reference>
<gene>
    <name evidence="2" type="ORF">E2C06_09220</name>
</gene>
<evidence type="ECO:0000256" key="1">
    <source>
        <dbReference type="SAM" id="MobiDB-lite"/>
    </source>
</evidence>
<keyword evidence="3" id="KW-1185">Reference proteome</keyword>
<evidence type="ECO:0000313" key="3">
    <source>
        <dbReference type="Proteomes" id="UP000295096"/>
    </source>
</evidence>
<name>A0A4V3AAE4_9PROT</name>